<sequence length="276" mass="28382">MRLNILPIVAISTIIAATTLAGMALAQAETLRIGGTGVALGGMRILGASFMKEHPDTQIEVLPSLGSSGGIKALLAGAVDIAVSSRALKGEERAAGATSRLYARTPLAVVTSPDVPIADITTGELAAIYAGETTRWPDGSIIRLVLRPASETDTLLLRELSPGMGRAVDVAFGRPGLVSATNDQDNAEALERLPGAIGLVAIGQIATEGRQLKILSLDGVMPMAALSARADYGFVKDLYVVTKPGAGKPAMAFIAFVNSAEGQNILADTGHSPMAE</sequence>
<keyword evidence="1" id="KW-0732">Signal</keyword>
<dbReference type="PANTHER" id="PTHR30570:SF1">
    <property type="entry name" value="PHOSPHATE-BINDING PROTEIN PSTS"/>
    <property type="match status" value="1"/>
</dbReference>
<dbReference type="AlphaFoldDB" id="A0A0F9WQT5"/>
<feature type="domain" description="PBP" evidence="2">
    <location>
        <begin position="27"/>
        <end position="261"/>
    </location>
</feature>
<name>A0A0F9WQT5_9ZZZZ</name>
<dbReference type="InterPro" id="IPR024370">
    <property type="entry name" value="PBP_domain"/>
</dbReference>
<dbReference type="PANTHER" id="PTHR30570">
    <property type="entry name" value="PERIPLASMIC PHOSPHATE BINDING COMPONENT OF PHOSPHATE ABC TRANSPORTER"/>
    <property type="match status" value="1"/>
</dbReference>
<evidence type="ECO:0000256" key="1">
    <source>
        <dbReference type="ARBA" id="ARBA00022729"/>
    </source>
</evidence>
<dbReference type="Gene3D" id="3.40.190.10">
    <property type="entry name" value="Periplasmic binding protein-like II"/>
    <property type="match status" value="2"/>
</dbReference>
<proteinExistence type="predicted"/>
<gene>
    <name evidence="3" type="ORF">LCGC14_0246870</name>
</gene>
<protein>
    <recommendedName>
        <fullName evidence="2">PBP domain-containing protein</fullName>
    </recommendedName>
</protein>
<dbReference type="EMBL" id="LAZR01000127">
    <property type="protein sequence ID" value="KKN88576.1"/>
    <property type="molecule type" value="Genomic_DNA"/>
</dbReference>
<reference evidence="3" key="1">
    <citation type="journal article" date="2015" name="Nature">
        <title>Complex archaea that bridge the gap between prokaryotes and eukaryotes.</title>
        <authorList>
            <person name="Spang A."/>
            <person name="Saw J.H."/>
            <person name="Jorgensen S.L."/>
            <person name="Zaremba-Niedzwiedzka K."/>
            <person name="Martijn J."/>
            <person name="Lind A.E."/>
            <person name="van Eijk R."/>
            <person name="Schleper C."/>
            <person name="Guy L."/>
            <person name="Ettema T.J."/>
        </authorList>
    </citation>
    <scope>NUCLEOTIDE SEQUENCE</scope>
</reference>
<accession>A0A0F9WQT5</accession>
<dbReference type="SUPFAM" id="SSF53850">
    <property type="entry name" value="Periplasmic binding protein-like II"/>
    <property type="match status" value="1"/>
</dbReference>
<evidence type="ECO:0000259" key="2">
    <source>
        <dbReference type="Pfam" id="PF12849"/>
    </source>
</evidence>
<dbReference type="InterPro" id="IPR050811">
    <property type="entry name" value="Phosphate_ABC_transporter"/>
</dbReference>
<organism evidence="3">
    <name type="scientific">marine sediment metagenome</name>
    <dbReference type="NCBI Taxonomy" id="412755"/>
    <lineage>
        <taxon>unclassified sequences</taxon>
        <taxon>metagenomes</taxon>
        <taxon>ecological metagenomes</taxon>
    </lineage>
</organism>
<dbReference type="Pfam" id="PF12849">
    <property type="entry name" value="PBP_like_2"/>
    <property type="match status" value="1"/>
</dbReference>
<evidence type="ECO:0000313" key="3">
    <source>
        <dbReference type="EMBL" id="KKN88576.1"/>
    </source>
</evidence>
<comment type="caution">
    <text evidence="3">The sequence shown here is derived from an EMBL/GenBank/DDBJ whole genome shotgun (WGS) entry which is preliminary data.</text>
</comment>